<feature type="compositionally biased region" description="Low complexity" evidence="1">
    <location>
        <begin position="31"/>
        <end position="52"/>
    </location>
</feature>
<proteinExistence type="predicted"/>
<dbReference type="RefSeq" id="YP_529762.1">
    <property type="nucleotide sequence ID" value="NC_007921.1"/>
</dbReference>
<sequence length="124" mass="14181">MSLDVPYERLGPATKVDYIPLKLALDDLPDTDNAAKNKNNNNNNNNNNNDDTNSFRASPKVDIAVDKWTAQRESEAPSEKQQMYDALVVGMLTFFCILVLLYAIYYFVILRDRQKSIIQPSYMI</sequence>
<keyword evidence="2" id="KW-1133">Transmembrane helix</keyword>
<dbReference type="EMBL" id="DQ123841">
    <property type="protein sequence ID" value="AAZ38258.1"/>
    <property type="molecule type" value="Genomic_DNA"/>
</dbReference>
<keyword evidence="4" id="KW-1185">Reference proteome</keyword>
<evidence type="ECO:0000256" key="1">
    <source>
        <dbReference type="SAM" id="MobiDB-lite"/>
    </source>
</evidence>
<protein>
    <submittedName>
        <fullName evidence="3">ORF-92</fullName>
    </submittedName>
</protein>
<evidence type="ECO:0000313" key="4">
    <source>
        <dbReference type="Proteomes" id="UP000204644"/>
    </source>
</evidence>
<dbReference type="Pfam" id="PF06024">
    <property type="entry name" value="Orf78"/>
    <property type="match status" value="1"/>
</dbReference>
<dbReference type="KEGG" id="vg:3974374"/>
<dbReference type="InterPro" id="IPR009261">
    <property type="entry name" value="AcMNPV_AC78"/>
</dbReference>
<keyword evidence="2" id="KW-0472">Membrane</keyword>
<organismHost>
    <name type="scientific">Lepidoptera</name>
    <name type="common">moths &amp; butterflies</name>
    <dbReference type="NCBI Taxonomy" id="7088"/>
</organismHost>
<dbReference type="OrthoDB" id="23668at10239"/>
<accession>Q287I0</accession>
<feature type="region of interest" description="Disordered" evidence="1">
    <location>
        <begin position="30"/>
        <end position="56"/>
    </location>
</feature>
<keyword evidence="2" id="KW-0812">Transmembrane</keyword>
<dbReference type="Proteomes" id="UP000204644">
    <property type="component" value="Segment"/>
</dbReference>
<organism evidence="3 4">
    <name type="scientific">Agrotis segetum nuclear polyhedrosis virus</name>
    <name type="common">AsNPV</name>
    <dbReference type="NCBI Taxonomy" id="1962501"/>
    <lineage>
        <taxon>Viruses</taxon>
        <taxon>Viruses incertae sedis</taxon>
        <taxon>Naldaviricetes</taxon>
        <taxon>Lefavirales</taxon>
        <taxon>Baculoviridae</taxon>
        <taxon>Alphabaculovirus</taxon>
        <taxon>Alphabaculovirus agsegetum</taxon>
    </lineage>
</organism>
<reference evidence="4" key="1">
    <citation type="journal article" date="2005" name="J. Invertebr. Pathol.">
        <title>Molecular characterization of Agrotis segetum nucleopolyhedrovirus from Poland.</title>
        <authorList>
            <person name="Jakubowska A."/>
            <person name="van Oers M.M."/>
            <person name="Ziemnicka J."/>
            <person name="Lipa J.J."/>
            <person name="Vlak J.M."/>
        </authorList>
    </citation>
    <scope>NUCLEOTIDE SEQUENCE [LARGE SCALE GENOMIC DNA]</scope>
</reference>
<dbReference type="GeneID" id="3974374"/>
<evidence type="ECO:0000313" key="3">
    <source>
        <dbReference type="EMBL" id="AAZ38258.1"/>
    </source>
</evidence>
<name>Q287I0_NPVAS</name>
<evidence type="ECO:0000256" key="2">
    <source>
        <dbReference type="SAM" id="Phobius"/>
    </source>
</evidence>
<feature type="transmembrane region" description="Helical" evidence="2">
    <location>
        <begin position="86"/>
        <end position="108"/>
    </location>
</feature>
<reference evidence="3 4" key="2">
    <citation type="journal article" date="2006" name="J. Gen. Virol.">
        <title>Genome sequence of an enhancin gene-rich nucleopolyhedrovirus (NPV) from Agrotis segetum: collinearity with Spodoptera exigua multiple NPV.</title>
        <authorList>
            <person name="Jakubowska A.K."/>
            <person name="Peters S.A."/>
            <person name="Ziemnicka J."/>
            <person name="Vlak J.M."/>
            <person name="van Oers M.M."/>
        </authorList>
    </citation>
    <scope>NUCLEOTIDE SEQUENCE [LARGE SCALE GENOMIC DNA]</scope>
</reference>